<accession>A0A418YAZ3</accession>
<dbReference type="RefSeq" id="WP_119911994.1">
    <property type="nucleotide sequence ID" value="NZ_QZCH01000028.1"/>
</dbReference>
<keyword evidence="2" id="KW-0812">Transmembrane</keyword>
<reference evidence="3 4" key="2">
    <citation type="submission" date="2019-01" db="EMBL/GenBank/DDBJ databases">
        <title>Motilimonas pumilus sp. nov., isolated from the gut of sea cucumber (Apostichopus japonicus).</title>
        <authorList>
            <person name="Wang F.-Q."/>
            <person name="Ren L.-H."/>
            <person name="Lin Y.-W."/>
            <person name="Sun G.-H."/>
            <person name="Du Z.-J."/>
            <person name="Zhao J.-X."/>
            <person name="Liu X.-J."/>
            <person name="Liu L.-J."/>
        </authorList>
    </citation>
    <scope>NUCLEOTIDE SEQUENCE [LARGE SCALE GENOMIC DNA]</scope>
    <source>
        <strain evidence="3 4">PLHSC7-2</strain>
    </source>
</reference>
<sequence length="283" mass="30686">MNQPQKLPQIEVGGNLQKSLEQGFRLDLKKVLSESLQLTVKNLGVMLLAGIAALGLMMLVSSLAISFAESMGFMPEQLDEEGNPVIFTKPMMVVALLIGLFALPPLTAGFTMMAINHVVGLKSKATMVFDFYKLTLPLATAFIVPNLLSGLIMNQDMITGVSLGSLVYIPSIYISAVFAFTMPLMLERKIPVFQALPLAAKLAHKNIGQLFILHAIINFAMLFGIVTLVGIAFAAPFAFTLQAVIYREVCGIRLRVEVNQDSDKPGTSNSSDDDDQDKGQFSA</sequence>
<feature type="region of interest" description="Disordered" evidence="1">
    <location>
        <begin position="260"/>
        <end position="283"/>
    </location>
</feature>
<feature type="transmembrane region" description="Helical" evidence="2">
    <location>
        <begin position="45"/>
        <end position="68"/>
    </location>
</feature>
<keyword evidence="2" id="KW-0472">Membrane</keyword>
<feature type="transmembrane region" description="Helical" evidence="2">
    <location>
        <begin position="207"/>
        <end position="239"/>
    </location>
</feature>
<keyword evidence="2" id="KW-1133">Transmembrane helix</keyword>
<organism evidence="3 4">
    <name type="scientific">Motilimonas pumila</name>
    <dbReference type="NCBI Taxonomy" id="2303987"/>
    <lineage>
        <taxon>Bacteria</taxon>
        <taxon>Pseudomonadati</taxon>
        <taxon>Pseudomonadota</taxon>
        <taxon>Gammaproteobacteria</taxon>
        <taxon>Alteromonadales</taxon>
        <taxon>Alteromonadales genera incertae sedis</taxon>
        <taxon>Motilimonas</taxon>
    </lineage>
</organism>
<protein>
    <recommendedName>
        <fullName evidence="5">DUF2189 domain-containing protein</fullName>
    </recommendedName>
</protein>
<evidence type="ECO:0008006" key="5">
    <source>
        <dbReference type="Google" id="ProtNLM"/>
    </source>
</evidence>
<reference evidence="3 4" key="1">
    <citation type="submission" date="2018-09" db="EMBL/GenBank/DDBJ databases">
        <authorList>
            <person name="Wang F."/>
        </authorList>
    </citation>
    <scope>NUCLEOTIDE SEQUENCE [LARGE SCALE GENOMIC DNA]</scope>
    <source>
        <strain evidence="3 4">PLHSC7-2</strain>
    </source>
</reference>
<evidence type="ECO:0000256" key="2">
    <source>
        <dbReference type="SAM" id="Phobius"/>
    </source>
</evidence>
<dbReference type="OrthoDB" id="5915045at2"/>
<proteinExistence type="predicted"/>
<feature type="transmembrane region" description="Helical" evidence="2">
    <location>
        <begin position="131"/>
        <end position="153"/>
    </location>
</feature>
<dbReference type="Proteomes" id="UP000283255">
    <property type="component" value="Unassembled WGS sequence"/>
</dbReference>
<feature type="transmembrane region" description="Helical" evidence="2">
    <location>
        <begin position="93"/>
        <end position="119"/>
    </location>
</feature>
<evidence type="ECO:0000313" key="4">
    <source>
        <dbReference type="Proteomes" id="UP000283255"/>
    </source>
</evidence>
<dbReference type="EMBL" id="QZCH01000028">
    <property type="protein sequence ID" value="RJG40144.1"/>
    <property type="molecule type" value="Genomic_DNA"/>
</dbReference>
<feature type="transmembrane region" description="Helical" evidence="2">
    <location>
        <begin position="165"/>
        <end position="186"/>
    </location>
</feature>
<evidence type="ECO:0000313" key="3">
    <source>
        <dbReference type="EMBL" id="RJG40144.1"/>
    </source>
</evidence>
<gene>
    <name evidence="3" type="ORF">D1Z90_17005</name>
</gene>
<comment type="caution">
    <text evidence="3">The sequence shown here is derived from an EMBL/GenBank/DDBJ whole genome shotgun (WGS) entry which is preliminary data.</text>
</comment>
<keyword evidence="4" id="KW-1185">Reference proteome</keyword>
<name>A0A418YAZ3_9GAMM</name>
<evidence type="ECO:0000256" key="1">
    <source>
        <dbReference type="SAM" id="MobiDB-lite"/>
    </source>
</evidence>
<dbReference type="AlphaFoldDB" id="A0A418YAZ3"/>